<dbReference type="PIRSF" id="PIRSF005739">
    <property type="entry name" value="O-mtase"/>
    <property type="match status" value="1"/>
</dbReference>
<evidence type="ECO:0000256" key="8">
    <source>
        <dbReference type="PIRSR" id="PIRSR005739-1"/>
    </source>
</evidence>
<evidence type="ECO:0000256" key="1">
    <source>
        <dbReference type="ARBA" id="ARBA00004928"/>
    </source>
</evidence>
<dbReference type="PROSITE" id="PS51683">
    <property type="entry name" value="SAM_OMT_II"/>
    <property type="match status" value="1"/>
</dbReference>
<dbReference type="InterPro" id="IPR029063">
    <property type="entry name" value="SAM-dependent_MTases_sf"/>
</dbReference>
<name>A0A834VXQ0_9FABA</name>
<gene>
    <name evidence="12" type="ORF">G2W53_044490</name>
</gene>
<evidence type="ECO:0000313" key="13">
    <source>
        <dbReference type="Proteomes" id="UP000634136"/>
    </source>
</evidence>
<dbReference type="AlphaFoldDB" id="A0A834VXQ0"/>
<dbReference type="InterPro" id="IPR016461">
    <property type="entry name" value="COMT-like"/>
</dbReference>
<keyword evidence="13" id="KW-1185">Reference proteome</keyword>
<dbReference type="Pfam" id="PF00891">
    <property type="entry name" value="Methyltransf_2"/>
    <property type="match status" value="1"/>
</dbReference>
<evidence type="ECO:0000256" key="4">
    <source>
        <dbReference type="ARBA" id="ARBA00022691"/>
    </source>
</evidence>
<feature type="active site" description="Proton acceptor" evidence="8">
    <location>
        <position position="286"/>
    </location>
</feature>
<feature type="domain" description="O-methyltransferase dimerisation" evidence="11">
    <location>
        <begin position="41"/>
        <end position="135"/>
    </location>
</feature>
<dbReference type="Pfam" id="PF08100">
    <property type="entry name" value="Dimerisation"/>
    <property type="match status" value="1"/>
</dbReference>
<dbReference type="EMBL" id="JAAIUW010000155">
    <property type="protein sequence ID" value="KAF7800812.1"/>
    <property type="molecule type" value="Genomic_DNA"/>
</dbReference>
<proteinExistence type="predicted"/>
<dbReference type="GO" id="GO:0009809">
    <property type="term" value="P:lignin biosynthetic process"/>
    <property type="evidence" value="ECO:0007669"/>
    <property type="project" value="UniProtKB-KW"/>
</dbReference>
<dbReference type="Gene3D" id="1.10.10.10">
    <property type="entry name" value="Winged helix-like DNA-binding domain superfamily/Winged helix DNA-binding domain"/>
    <property type="match status" value="1"/>
</dbReference>
<dbReference type="GO" id="GO:0046983">
    <property type="term" value="F:protein dimerization activity"/>
    <property type="evidence" value="ECO:0007669"/>
    <property type="project" value="InterPro"/>
</dbReference>
<keyword evidence="2 12" id="KW-0489">Methyltransferase</keyword>
<comment type="function">
    <text evidence="7">Catalyzes the conversion of caffeic acid to ferulic acid and of 5-hydroxyferulic acid to sinapic acid. The resulting products may subsequently be converted to the corresponding alcohols that are incorporated into lignins.</text>
</comment>
<evidence type="ECO:0000259" key="11">
    <source>
        <dbReference type="Pfam" id="PF08100"/>
    </source>
</evidence>
<dbReference type="InterPro" id="IPR036390">
    <property type="entry name" value="WH_DNA-bd_sf"/>
</dbReference>
<dbReference type="InterPro" id="IPR001077">
    <property type="entry name" value="COMT_C"/>
</dbReference>
<dbReference type="OrthoDB" id="1606438at2759"/>
<dbReference type="GO" id="GO:0008757">
    <property type="term" value="F:S-adenosylmethionine-dependent methyltransferase activity"/>
    <property type="evidence" value="ECO:0007669"/>
    <property type="project" value="UniProtKB-ARBA"/>
</dbReference>
<dbReference type="Proteomes" id="UP000634136">
    <property type="component" value="Unassembled WGS sequence"/>
</dbReference>
<evidence type="ECO:0000256" key="2">
    <source>
        <dbReference type="ARBA" id="ARBA00022603"/>
    </source>
</evidence>
<dbReference type="SUPFAM" id="SSF53335">
    <property type="entry name" value="S-adenosyl-L-methionine-dependent methyltransferases"/>
    <property type="match status" value="1"/>
</dbReference>
<dbReference type="EC" id="2.1.1.68" evidence="6"/>
<feature type="region of interest" description="Disordered" evidence="9">
    <location>
        <begin position="1"/>
        <end position="32"/>
    </location>
</feature>
<dbReference type="InterPro" id="IPR012967">
    <property type="entry name" value="COMT_dimerisation"/>
</dbReference>
<keyword evidence="5" id="KW-0438">Lignin biosynthesis</keyword>
<keyword evidence="4" id="KW-0949">S-adenosyl-L-methionine</keyword>
<evidence type="ECO:0000259" key="10">
    <source>
        <dbReference type="Pfam" id="PF00891"/>
    </source>
</evidence>
<evidence type="ECO:0000256" key="7">
    <source>
        <dbReference type="ARBA" id="ARBA00045231"/>
    </source>
</evidence>
<sequence length="380" mass="41561">MAPSMKPHSTVVNGGESNHLEPSHAHNNNNNDEDAAFVSAMQLVTSMVSSMAVQTASELGVFDAIAGAGEGARLSGKDIVDLVCCKNPDAASMIDRVMKLLASHSVVECSVLEDAQGKKQRAYGLNSVSKFFVTDADGVSCGPIMSLIQDQIFLQSWRELKGAIKEGGIAFNRVYGMHAFEYPSLDQRFNQVFNNAMHNSTFLITNRILESYQGFDQIHKLVDVGGGLGINLKLITSKYPHIQGINFDLPHVIQHAPNYPGVHHLGGDMFESVPQGDAIFMKWILHDWSDEHCLKLLKNCYKAIPENGKVIVVDAIVPTEPNTSIATKAALQGDVLMMTQNPGGKERTQQELMDLATISGFPAINFVSNVCGFWVMEFHK</sequence>
<organism evidence="12 13">
    <name type="scientific">Senna tora</name>
    <dbReference type="NCBI Taxonomy" id="362788"/>
    <lineage>
        <taxon>Eukaryota</taxon>
        <taxon>Viridiplantae</taxon>
        <taxon>Streptophyta</taxon>
        <taxon>Embryophyta</taxon>
        <taxon>Tracheophyta</taxon>
        <taxon>Spermatophyta</taxon>
        <taxon>Magnoliopsida</taxon>
        <taxon>eudicotyledons</taxon>
        <taxon>Gunneridae</taxon>
        <taxon>Pentapetalae</taxon>
        <taxon>rosids</taxon>
        <taxon>fabids</taxon>
        <taxon>Fabales</taxon>
        <taxon>Fabaceae</taxon>
        <taxon>Caesalpinioideae</taxon>
        <taxon>Cassia clade</taxon>
        <taxon>Senna</taxon>
    </lineage>
</organism>
<comment type="pathway">
    <text evidence="1">Aromatic compound metabolism; phenylpropanoid biosynthesis.</text>
</comment>
<dbReference type="GO" id="GO:0047763">
    <property type="term" value="F:caffeate O-methyltransferase activity"/>
    <property type="evidence" value="ECO:0007669"/>
    <property type="project" value="UniProtKB-EC"/>
</dbReference>
<dbReference type="FunFam" id="3.40.50.150:FF:000061">
    <property type="entry name" value="Caffeic acid O-methyltransferase"/>
    <property type="match status" value="1"/>
</dbReference>
<evidence type="ECO:0000256" key="3">
    <source>
        <dbReference type="ARBA" id="ARBA00022679"/>
    </source>
</evidence>
<evidence type="ECO:0000256" key="5">
    <source>
        <dbReference type="ARBA" id="ARBA00022733"/>
    </source>
</evidence>
<keyword evidence="3 12" id="KW-0808">Transferase</keyword>
<dbReference type="GO" id="GO:0032259">
    <property type="term" value="P:methylation"/>
    <property type="evidence" value="ECO:0007669"/>
    <property type="project" value="UniProtKB-KW"/>
</dbReference>
<dbReference type="FunFam" id="1.10.10.10:FF:000357">
    <property type="entry name" value="Caffeic acid 3-O-methyltransferase"/>
    <property type="match status" value="1"/>
</dbReference>
<dbReference type="Gene3D" id="3.40.50.150">
    <property type="entry name" value="Vaccinia Virus protein VP39"/>
    <property type="match status" value="1"/>
</dbReference>
<evidence type="ECO:0000256" key="9">
    <source>
        <dbReference type="SAM" id="MobiDB-lite"/>
    </source>
</evidence>
<dbReference type="SUPFAM" id="SSF46785">
    <property type="entry name" value="Winged helix' DNA-binding domain"/>
    <property type="match status" value="1"/>
</dbReference>
<comment type="caution">
    <text evidence="12">The sequence shown here is derived from an EMBL/GenBank/DDBJ whole genome shotgun (WGS) entry which is preliminary data.</text>
</comment>
<dbReference type="PANTHER" id="PTHR11746">
    <property type="entry name" value="O-METHYLTRANSFERASE"/>
    <property type="match status" value="1"/>
</dbReference>
<protein>
    <recommendedName>
        <fullName evidence="6">caffeate O-methyltransferase</fullName>
        <ecNumber evidence="6">2.1.1.68</ecNumber>
    </recommendedName>
</protein>
<evidence type="ECO:0000256" key="6">
    <source>
        <dbReference type="ARBA" id="ARBA00039011"/>
    </source>
</evidence>
<accession>A0A834VXQ0</accession>
<evidence type="ECO:0000313" key="12">
    <source>
        <dbReference type="EMBL" id="KAF7800812.1"/>
    </source>
</evidence>
<reference evidence="12" key="1">
    <citation type="submission" date="2020-09" db="EMBL/GenBank/DDBJ databases">
        <title>Genome-Enabled Discovery of Anthraquinone Biosynthesis in Senna tora.</title>
        <authorList>
            <person name="Kang S.-H."/>
            <person name="Pandey R.P."/>
            <person name="Lee C.-M."/>
            <person name="Sim J.-S."/>
            <person name="Jeong J.-T."/>
            <person name="Choi B.-S."/>
            <person name="Jung M."/>
            <person name="Ginzburg D."/>
            <person name="Zhao K."/>
            <person name="Won S.Y."/>
            <person name="Oh T.-J."/>
            <person name="Yu Y."/>
            <person name="Kim N.-H."/>
            <person name="Lee O.R."/>
            <person name="Lee T.-H."/>
            <person name="Bashyal P."/>
            <person name="Kim T.-S."/>
            <person name="Lee W.-H."/>
            <person name="Kawkins C."/>
            <person name="Kim C.-K."/>
            <person name="Kim J.S."/>
            <person name="Ahn B.O."/>
            <person name="Rhee S.Y."/>
            <person name="Sohng J.K."/>
        </authorList>
    </citation>
    <scope>NUCLEOTIDE SEQUENCE</scope>
    <source>
        <tissue evidence="12">Leaf</tissue>
    </source>
</reference>
<feature type="domain" description="O-methyltransferase C-terminal" evidence="10">
    <location>
        <begin position="157"/>
        <end position="361"/>
    </location>
</feature>
<dbReference type="InterPro" id="IPR036388">
    <property type="entry name" value="WH-like_DNA-bd_sf"/>
</dbReference>